<dbReference type="RefSeq" id="XP_028462843.1">
    <property type="nucleotide sequence ID" value="XM_028609598.1"/>
</dbReference>
<organism evidence="3 4">
    <name type="scientific">Sodiomyces alkalinus (strain CBS 110278 / VKM F-3762 / F11)</name>
    <name type="common">Alkaliphilic filamentous fungus</name>
    <dbReference type="NCBI Taxonomy" id="1314773"/>
    <lineage>
        <taxon>Eukaryota</taxon>
        <taxon>Fungi</taxon>
        <taxon>Dikarya</taxon>
        <taxon>Ascomycota</taxon>
        <taxon>Pezizomycotina</taxon>
        <taxon>Sordariomycetes</taxon>
        <taxon>Hypocreomycetidae</taxon>
        <taxon>Glomerellales</taxon>
        <taxon>Plectosphaerellaceae</taxon>
        <taxon>Sodiomyces</taxon>
    </lineage>
</organism>
<feature type="region of interest" description="Disordered" evidence="1">
    <location>
        <begin position="282"/>
        <end position="316"/>
    </location>
</feature>
<evidence type="ECO:0000313" key="4">
    <source>
        <dbReference type="Proteomes" id="UP000272025"/>
    </source>
</evidence>
<sequence>MRFTSLIFSAALASATAFPGEADEAANEGNVETAFQPDVPRPVLNAKPSEADIPWAAAAELEAAGLAKRSAEAQGASKNIGNFLHRGEQIVGHAGATFGSGKDDDFFKDKDDDGARDGCTGQGCFGRASEEDGKYSHDRERQHKDDTEGFEEHYWVEAINGNHNLANTVRSPPESKGIIVITISIMTTSIVISTMTTTLRLHDARYSEVPHHHEKRALAAEEVQADDVVKLAVAGDEGEYVKRQTYDEGKTPVYSDDRNERKKKSEKDDVEYYREIIGHNHDLENKGDSFQHGQQHHHHGHHQHHQGHDDYHHGHGGRKDLICIRDRCFERPKPDVVKAEE</sequence>
<feature type="region of interest" description="Disordered" evidence="1">
    <location>
        <begin position="117"/>
        <end position="147"/>
    </location>
</feature>
<dbReference type="GeneID" id="39578076"/>
<proteinExistence type="predicted"/>
<evidence type="ECO:0000313" key="3">
    <source>
        <dbReference type="EMBL" id="ROT35037.1"/>
    </source>
</evidence>
<feature type="chain" id="PRO_5018254060" evidence="2">
    <location>
        <begin position="18"/>
        <end position="341"/>
    </location>
</feature>
<feature type="compositionally biased region" description="Basic and acidic residues" evidence="1">
    <location>
        <begin position="306"/>
        <end position="316"/>
    </location>
</feature>
<name>A0A3N2PKJ1_SODAK</name>
<feature type="compositionally biased region" description="Basic and acidic residues" evidence="1">
    <location>
        <begin position="128"/>
        <end position="147"/>
    </location>
</feature>
<keyword evidence="4" id="KW-1185">Reference proteome</keyword>
<dbReference type="AlphaFoldDB" id="A0A3N2PKJ1"/>
<reference evidence="3 4" key="1">
    <citation type="journal article" date="2018" name="Mol. Ecol.">
        <title>The obligate alkalophilic soda-lake fungus Sodiomyces alkalinus has shifted to a protein diet.</title>
        <authorList>
            <person name="Grum-Grzhimaylo A.A."/>
            <person name="Falkoski D.L."/>
            <person name="van den Heuvel J."/>
            <person name="Valero-Jimenez C.A."/>
            <person name="Min B."/>
            <person name="Choi I.G."/>
            <person name="Lipzen A."/>
            <person name="Daum C.G."/>
            <person name="Aanen D.K."/>
            <person name="Tsang A."/>
            <person name="Henrissat B."/>
            <person name="Bilanenko E.N."/>
            <person name="de Vries R.P."/>
            <person name="van Kan J.A.L."/>
            <person name="Grigoriev I.V."/>
            <person name="Debets A.J.M."/>
        </authorList>
    </citation>
    <scope>NUCLEOTIDE SEQUENCE [LARGE SCALE GENOMIC DNA]</scope>
    <source>
        <strain evidence="3 4">F11</strain>
    </source>
</reference>
<evidence type="ECO:0000256" key="1">
    <source>
        <dbReference type="SAM" id="MobiDB-lite"/>
    </source>
</evidence>
<evidence type="ECO:0000256" key="2">
    <source>
        <dbReference type="SAM" id="SignalP"/>
    </source>
</evidence>
<gene>
    <name evidence="3" type="ORF">SODALDRAFT_321117</name>
</gene>
<dbReference type="EMBL" id="ML119062">
    <property type="protein sequence ID" value="ROT35037.1"/>
    <property type="molecule type" value="Genomic_DNA"/>
</dbReference>
<accession>A0A3N2PKJ1</accession>
<feature type="signal peptide" evidence="2">
    <location>
        <begin position="1"/>
        <end position="17"/>
    </location>
</feature>
<protein>
    <submittedName>
        <fullName evidence="3">Uncharacterized protein</fullName>
    </submittedName>
</protein>
<keyword evidence="2" id="KW-0732">Signal</keyword>
<feature type="compositionally biased region" description="Basic residues" evidence="1">
    <location>
        <begin position="294"/>
        <end position="305"/>
    </location>
</feature>
<dbReference type="Proteomes" id="UP000272025">
    <property type="component" value="Unassembled WGS sequence"/>
</dbReference>